<feature type="transmembrane region" description="Helical" evidence="1">
    <location>
        <begin position="58"/>
        <end position="80"/>
    </location>
</feature>
<feature type="transmembrane region" description="Helical" evidence="1">
    <location>
        <begin position="29"/>
        <end position="46"/>
    </location>
</feature>
<keyword evidence="1" id="KW-0812">Transmembrane</keyword>
<dbReference type="Pfam" id="PF02447">
    <property type="entry name" value="GntP_permease"/>
    <property type="match status" value="1"/>
</dbReference>
<gene>
    <name evidence="2" type="ORF">INP51_10285</name>
</gene>
<dbReference type="PANTHER" id="PTHR30354">
    <property type="entry name" value="GNT FAMILY GLUCONATE TRANSPORTER"/>
    <property type="match status" value="1"/>
</dbReference>
<dbReference type="PIRSF" id="PIRSF002746">
    <property type="entry name" value="Gluconate_transporter"/>
    <property type="match status" value="1"/>
</dbReference>
<feature type="transmembrane region" description="Helical" evidence="1">
    <location>
        <begin position="105"/>
        <end position="129"/>
    </location>
</feature>
<dbReference type="PANTHER" id="PTHR30354:SF11">
    <property type="entry name" value="PERMEASE"/>
    <property type="match status" value="1"/>
</dbReference>
<dbReference type="NCBIfam" id="TIGR00791">
    <property type="entry name" value="gntP"/>
    <property type="match status" value="1"/>
</dbReference>
<feature type="transmembrane region" description="Helical" evidence="1">
    <location>
        <begin position="392"/>
        <end position="409"/>
    </location>
</feature>
<keyword evidence="1" id="KW-1133">Transmembrane helix</keyword>
<dbReference type="RefSeq" id="WP_193734765.1">
    <property type="nucleotide sequence ID" value="NZ_CP063304.1"/>
</dbReference>
<dbReference type="EMBL" id="CP063304">
    <property type="protein sequence ID" value="QOV18403.1"/>
    <property type="molecule type" value="Genomic_DNA"/>
</dbReference>
<feature type="transmembrane region" description="Helical" evidence="1">
    <location>
        <begin position="7"/>
        <end position="23"/>
    </location>
</feature>
<dbReference type="GO" id="GO:0005886">
    <property type="term" value="C:plasma membrane"/>
    <property type="evidence" value="ECO:0007669"/>
    <property type="project" value="TreeGrafter"/>
</dbReference>
<protein>
    <submittedName>
        <fullName evidence="2">GntP family permease</fullName>
    </submittedName>
</protein>
<feature type="transmembrane region" description="Helical" evidence="1">
    <location>
        <begin position="338"/>
        <end position="361"/>
    </location>
</feature>
<feature type="transmembrane region" description="Helical" evidence="1">
    <location>
        <begin position="179"/>
        <end position="198"/>
    </location>
</feature>
<dbReference type="KEGG" id="bliq:INP51_10285"/>
<evidence type="ECO:0000313" key="2">
    <source>
        <dbReference type="EMBL" id="QOV18403.1"/>
    </source>
</evidence>
<dbReference type="GO" id="GO:0015128">
    <property type="term" value="F:gluconate transmembrane transporter activity"/>
    <property type="evidence" value="ECO:0007669"/>
    <property type="project" value="InterPro"/>
</dbReference>
<evidence type="ECO:0000256" key="1">
    <source>
        <dbReference type="SAM" id="Phobius"/>
    </source>
</evidence>
<organism evidence="2 3">
    <name type="scientific">Blautia liquoris</name>
    <dbReference type="NCBI Taxonomy" id="2779518"/>
    <lineage>
        <taxon>Bacteria</taxon>
        <taxon>Bacillati</taxon>
        <taxon>Bacillota</taxon>
        <taxon>Clostridia</taxon>
        <taxon>Lachnospirales</taxon>
        <taxon>Lachnospiraceae</taxon>
        <taxon>Blautia</taxon>
    </lineage>
</organism>
<keyword evidence="3" id="KW-1185">Reference proteome</keyword>
<dbReference type="AlphaFoldDB" id="A0A7M2RDL8"/>
<sequence length="454" mass="47318">MSANVQMLIGLLIGMVLLIYMITRTKVHVFLALITSAVVIGVIGGMDLQDIVNAIPEGFGGTLGSIGIIIGFGVMLGKLLEDSKATTTMANSLLKLLGKNKETEAMGIVGFITSLSIFCTSGFIILAPLVKGLSKKTKKSVVTLGVALAGGLVLSHSLVPPAAGPIGVAGILDASIGRMMIMGTLISIPSLIVVIIYAKYLGKKIYQIPGENDTWIRPEKQLEMTDAKKEEDETLPSAFRSFAPIVVPILLILVNNILTTAGLIKGTAGEISAFVGSPIIALGIGLFIAIFALTGSMTKEQTLGTMEEGLKASGKLMLLVGGGGVLGKIIQLSGLGDFIASGIAKTGIPAILLPFLIALLLRVIQGSGSVAMMTAASVVSPMLATLGLDPVFAGLAACVGAIFFSYFNDSYFWVINETIGIKDTKEQMKVWSVTSTLCCVTSLIALLILNAVWG</sequence>
<dbReference type="Proteomes" id="UP000593601">
    <property type="component" value="Chromosome"/>
</dbReference>
<feature type="transmembrane region" description="Helical" evidence="1">
    <location>
        <begin position="238"/>
        <end position="259"/>
    </location>
</feature>
<dbReference type="InterPro" id="IPR003474">
    <property type="entry name" value="Glcn_transporter"/>
</dbReference>
<accession>A0A7M2RDL8</accession>
<keyword evidence="1" id="KW-0472">Membrane</keyword>
<evidence type="ECO:0000313" key="3">
    <source>
        <dbReference type="Proteomes" id="UP000593601"/>
    </source>
</evidence>
<reference evidence="2 3" key="1">
    <citation type="submission" date="2020-10" db="EMBL/GenBank/DDBJ databases">
        <title>Blautia liquoris sp.nov., isolated from the mud in a fermentation cellar used for the production of Chinese strong-flavoured liquor.</title>
        <authorList>
            <person name="Lu L."/>
        </authorList>
    </citation>
    <scope>NUCLEOTIDE SEQUENCE [LARGE SCALE GENOMIC DNA]</scope>
    <source>
        <strain evidence="2 3">LZLJ-3</strain>
    </source>
</reference>
<feature type="transmembrane region" description="Helical" evidence="1">
    <location>
        <begin position="430"/>
        <end position="453"/>
    </location>
</feature>
<feature type="transmembrane region" description="Helical" evidence="1">
    <location>
        <begin position="271"/>
        <end position="295"/>
    </location>
</feature>
<name>A0A7M2RDL8_9FIRM</name>
<feature type="transmembrane region" description="Helical" evidence="1">
    <location>
        <begin position="316"/>
        <end position="332"/>
    </location>
</feature>
<proteinExistence type="predicted"/>